<dbReference type="InterPro" id="IPR036157">
    <property type="entry name" value="dUTPase-like_sf"/>
</dbReference>
<accession>A0A7K6MWX6</accession>
<keyword evidence="1" id="KW-0645">Protease</keyword>
<comment type="caution">
    <text evidence="5">The sequence shown here is derived from an EMBL/GenBank/DDBJ whole genome shotgun (WGS) entry which is preliminary data.</text>
</comment>
<dbReference type="Gene3D" id="2.40.70.10">
    <property type="entry name" value="Acid Proteases"/>
    <property type="match status" value="1"/>
</dbReference>
<evidence type="ECO:0000256" key="1">
    <source>
        <dbReference type="ARBA" id="ARBA00022670"/>
    </source>
</evidence>
<organism evidence="5 6">
    <name type="scientific">Panurus biarmicus</name>
    <name type="common">Bearded tit</name>
    <dbReference type="NCBI Taxonomy" id="181101"/>
    <lineage>
        <taxon>Eukaryota</taxon>
        <taxon>Metazoa</taxon>
        <taxon>Chordata</taxon>
        <taxon>Craniata</taxon>
        <taxon>Vertebrata</taxon>
        <taxon>Euteleostomi</taxon>
        <taxon>Archelosauria</taxon>
        <taxon>Archosauria</taxon>
        <taxon>Dinosauria</taxon>
        <taxon>Saurischia</taxon>
        <taxon>Theropoda</taxon>
        <taxon>Coelurosauria</taxon>
        <taxon>Aves</taxon>
        <taxon>Neognathae</taxon>
        <taxon>Neoaves</taxon>
        <taxon>Telluraves</taxon>
        <taxon>Australaves</taxon>
        <taxon>Passeriformes</taxon>
        <taxon>Sylvioidea</taxon>
        <taxon>Sylviidae</taxon>
        <taxon>Sylviidae incertae sedis</taxon>
        <taxon>Panurus</taxon>
    </lineage>
</organism>
<dbReference type="Gene3D" id="1.10.375.10">
    <property type="entry name" value="Human Immunodeficiency Virus Type 1 Capsid Protein"/>
    <property type="match status" value="1"/>
</dbReference>
<dbReference type="AlphaFoldDB" id="A0A7K6MWX6"/>
<dbReference type="InterPro" id="IPR033704">
    <property type="entry name" value="dUTPase_trimeric"/>
</dbReference>
<feature type="non-terminal residue" evidence="5">
    <location>
        <position position="243"/>
    </location>
</feature>
<dbReference type="Proteomes" id="UP000545574">
    <property type="component" value="Unassembled WGS sequence"/>
</dbReference>
<dbReference type="PANTHER" id="PTHR19422">
    <property type="entry name" value="GAG RETROVIRAL POLYPROTEIN"/>
    <property type="match status" value="1"/>
</dbReference>
<dbReference type="SUPFAM" id="SSF51283">
    <property type="entry name" value="dUTPase-like"/>
    <property type="match status" value="1"/>
</dbReference>
<proteinExistence type="predicted"/>
<reference evidence="5 6" key="1">
    <citation type="submission" date="2019-09" db="EMBL/GenBank/DDBJ databases">
        <title>Bird 10,000 Genomes (B10K) Project - Family phase.</title>
        <authorList>
            <person name="Zhang G."/>
        </authorList>
    </citation>
    <scope>NUCLEOTIDE SEQUENCE [LARGE SCALE GENOMIC DNA]</scope>
    <source>
        <strain evidence="5">B10K-DU-030-18</strain>
    </source>
</reference>
<dbReference type="Gene3D" id="2.70.40.10">
    <property type="match status" value="1"/>
</dbReference>
<dbReference type="GO" id="GO:0004190">
    <property type="term" value="F:aspartic-type endopeptidase activity"/>
    <property type="evidence" value="ECO:0007669"/>
    <property type="project" value="UniProtKB-KW"/>
</dbReference>
<evidence type="ECO:0000256" key="2">
    <source>
        <dbReference type="ARBA" id="ARBA00022750"/>
    </source>
</evidence>
<evidence type="ECO:0000256" key="3">
    <source>
        <dbReference type="ARBA" id="ARBA00022801"/>
    </source>
</evidence>
<keyword evidence="6" id="KW-1185">Reference proteome</keyword>
<sequence length="243" mass="26088">QLRGTVSQFGVTSEPTKQMLDYIWGTYVLLPNDCRSLAKLIFSEHQSASLQPATAGSLGLDLAASITITLLTAQPEKVPAGVKGPIIIKNQQVGALLLGRSSASLLGLFVLPGVIDADYTGEICIMVHTPFPPLKIEKGRKIAQLVPLPQLTQGMMPSKQSPRGNQGFGSTGSLTLLTMDLNSRPKHDVMLDYSGERINLTGFLDTGADFSIVSPDHWPRHWPMQPSMNTVTGVGGLTLAKRS</sequence>
<dbReference type="GO" id="GO:0016032">
    <property type="term" value="P:viral process"/>
    <property type="evidence" value="ECO:0007669"/>
    <property type="project" value="InterPro"/>
</dbReference>
<dbReference type="InterPro" id="IPR021109">
    <property type="entry name" value="Peptidase_aspartic_dom_sf"/>
</dbReference>
<dbReference type="Pfam" id="PF00692">
    <property type="entry name" value="dUTPase"/>
    <property type="match status" value="1"/>
</dbReference>
<feature type="domain" description="Peptidase A2" evidence="4">
    <location>
        <begin position="200"/>
        <end position="243"/>
    </location>
</feature>
<protein>
    <submittedName>
        <fullName evidence="5">POK9 protein</fullName>
    </submittedName>
</protein>
<dbReference type="InterPro" id="IPR001995">
    <property type="entry name" value="Peptidase_A2_cat"/>
</dbReference>
<dbReference type="PANTHER" id="PTHR19422:SF123">
    <property type="entry name" value="RT1 CLASS I, LOCUS CE15"/>
    <property type="match status" value="1"/>
</dbReference>
<gene>
    <name evidence="5" type="primary">Ervk9_1</name>
    <name evidence="5" type="ORF">PANBIA_R02228</name>
</gene>
<dbReference type="InterPro" id="IPR018061">
    <property type="entry name" value="Retropepsins"/>
</dbReference>
<keyword evidence="2" id="KW-0064">Aspartyl protease</keyword>
<dbReference type="InterPro" id="IPR008919">
    <property type="entry name" value="Retrov_capsid_N"/>
</dbReference>
<dbReference type="Pfam" id="PF00607">
    <property type="entry name" value="Gag_p24"/>
    <property type="match status" value="1"/>
</dbReference>
<dbReference type="EMBL" id="VZRT01007164">
    <property type="protein sequence ID" value="NWW41083.1"/>
    <property type="molecule type" value="Genomic_DNA"/>
</dbReference>
<keyword evidence="3" id="KW-0378">Hydrolase</keyword>
<dbReference type="PROSITE" id="PS50175">
    <property type="entry name" value="ASP_PROT_RETROV"/>
    <property type="match status" value="1"/>
</dbReference>
<dbReference type="InterPro" id="IPR051592">
    <property type="entry name" value="HERV-K_Pro_peptidase_A2"/>
</dbReference>
<dbReference type="SUPFAM" id="SSF50630">
    <property type="entry name" value="Acid proteases"/>
    <property type="match status" value="1"/>
</dbReference>
<dbReference type="CDD" id="cd07557">
    <property type="entry name" value="trimeric_dUTPase"/>
    <property type="match status" value="1"/>
</dbReference>
<feature type="non-terminal residue" evidence="5">
    <location>
        <position position="1"/>
    </location>
</feature>
<dbReference type="GO" id="GO:0006508">
    <property type="term" value="P:proteolysis"/>
    <property type="evidence" value="ECO:0007669"/>
    <property type="project" value="UniProtKB-KW"/>
</dbReference>
<name>A0A7K6MWX6_PANBI</name>
<dbReference type="Pfam" id="PF00077">
    <property type="entry name" value="RVP"/>
    <property type="match status" value="1"/>
</dbReference>
<dbReference type="InterPro" id="IPR029054">
    <property type="entry name" value="dUTPase-like"/>
</dbReference>
<evidence type="ECO:0000313" key="6">
    <source>
        <dbReference type="Proteomes" id="UP000545574"/>
    </source>
</evidence>
<evidence type="ECO:0000259" key="4">
    <source>
        <dbReference type="PROSITE" id="PS50175"/>
    </source>
</evidence>
<evidence type="ECO:0000313" key="5">
    <source>
        <dbReference type="EMBL" id="NWW41083.1"/>
    </source>
</evidence>